<name>A0A8C5LUK7_9ANUR</name>
<evidence type="ECO:0000313" key="2">
    <source>
        <dbReference type="Ensembl" id="ENSLLEP00000005301.1"/>
    </source>
</evidence>
<dbReference type="GeneTree" id="ENSGT01010000225202"/>
<reference evidence="2" key="1">
    <citation type="submission" date="2025-08" db="UniProtKB">
        <authorList>
            <consortium name="Ensembl"/>
        </authorList>
    </citation>
    <scope>IDENTIFICATION</scope>
</reference>
<feature type="region of interest" description="Disordered" evidence="1">
    <location>
        <begin position="319"/>
        <end position="362"/>
    </location>
</feature>
<evidence type="ECO:0000313" key="3">
    <source>
        <dbReference type="Proteomes" id="UP000694569"/>
    </source>
</evidence>
<protein>
    <submittedName>
        <fullName evidence="2">Uncharacterized protein</fullName>
    </submittedName>
</protein>
<dbReference type="Ensembl" id="ENSLLET00000005539.1">
    <property type="protein sequence ID" value="ENSLLEP00000005301.1"/>
    <property type="gene ID" value="ENSLLEG00000003390.1"/>
</dbReference>
<dbReference type="InterPro" id="IPR004244">
    <property type="entry name" value="Transposase_22"/>
</dbReference>
<dbReference type="Proteomes" id="UP000694569">
    <property type="component" value="Unplaced"/>
</dbReference>
<dbReference type="PANTHER" id="PTHR11505">
    <property type="entry name" value="L1 TRANSPOSABLE ELEMENT-RELATED"/>
    <property type="match status" value="1"/>
</dbReference>
<reference evidence="2" key="2">
    <citation type="submission" date="2025-09" db="UniProtKB">
        <authorList>
            <consortium name="Ensembl"/>
        </authorList>
    </citation>
    <scope>IDENTIFICATION</scope>
</reference>
<evidence type="ECO:0000256" key="1">
    <source>
        <dbReference type="SAM" id="MobiDB-lite"/>
    </source>
</evidence>
<keyword evidence="3" id="KW-1185">Reference proteome</keyword>
<feature type="compositionally biased region" description="Low complexity" evidence="1">
    <location>
        <begin position="11"/>
        <end position="26"/>
    </location>
</feature>
<accession>A0A8C5LUK7</accession>
<dbReference type="AlphaFoldDB" id="A0A8C5LUK7"/>
<feature type="compositionally biased region" description="Basic and acidic residues" evidence="1">
    <location>
        <begin position="346"/>
        <end position="362"/>
    </location>
</feature>
<dbReference type="OrthoDB" id="9909705at2759"/>
<feature type="region of interest" description="Disordered" evidence="1">
    <location>
        <begin position="1"/>
        <end position="42"/>
    </location>
</feature>
<dbReference type="Gene3D" id="3.30.70.1820">
    <property type="entry name" value="L1 transposable element, RRM domain"/>
    <property type="match status" value="1"/>
</dbReference>
<sequence>MGPKKRTNTQMSRPSTPAPTSASPMRHYLSGAAPATQVGRDFKMAPVTENVRGPGSPALSADSVDDLEVRDALKLLPTKADLEGLFARLEAKFDARFEELGADVKHLGGRVQDLEEDREATFTQTQHFETLLSAQATQIASLFRWVDDLDNRGRRNNIRVRGLPEAPQGATENINLTLQTLFNELLQRPHDTPFHLDRAHRALRARGAPNSAPRDVICRIHHFTLKEEVMKAARNMPSIIFDDHTVELFQDVSRSTLLARRELKPITDQLRARSIRYRWGYPFALHVRVDNRTLSISAPEDVPDFLQALELSPVTIRGWFGGDPNTPPPPMPQHQPWRTARRDRRRPLDTARGAERGSPDPP</sequence>
<proteinExistence type="predicted"/>
<organism evidence="2 3">
    <name type="scientific">Leptobrachium leishanense</name>
    <name type="common">Leishan spiny toad</name>
    <dbReference type="NCBI Taxonomy" id="445787"/>
    <lineage>
        <taxon>Eukaryota</taxon>
        <taxon>Metazoa</taxon>
        <taxon>Chordata</taxon>
        <taxon>Craniata</taxon>
        <taxon>Vertebrata</taxon>
        <taxon>Euteleostomi</taxon>
        <taxon>Amphibia</taxon>
        <taxon>Batrachia</taxon>
        <taxon>Anura</taxon>
        <taxon>Pelobatoidea</taxon>
        <taxon>Megophryidae</taxon>
        <taxon>Leptobrachium</taxon>
    </lineage>
</organism>